<name>A0A1H8ESX0_9BACI</name>
<dbReference type="AlphaFoldDB" id="A0A1H8ESX0"/>
<dbReference type="InterPro" id="IPR015797">
    <property type="entry name" value="NUDIX_hydrolase-like_dom_sf"/>
</dbReference>
<dbReference type="PROSITE" id="PS51462">
    <property type="entry name" value="NUDIX"/>
    <property type="match status" value="1"/>
</dbReference>
<dbReference type="CDD" id="cd04692">
    <property type="entry name" value="NUDIX_Hydrolase"/>
    <property type="match status" value="1"/>
</dbReference>
<gene>
    <name evidence="2" type="ORF">SAMN05192533_11074</name>
</gene>
<dbReference type="Proteomes" id="UP000198553">
    <property type="component" value="Unassembled WGS sequence"/>
</dbReference>
<dbReference type="RefSeq" id="WP_090747085.1">
    <property type="nucleotide sequence ID" value="NZ_FOBW01000010.1"/>
</dbReference>
<dbReference type="InterPro" id="IPR000086">
    <property type="entry name" value="NUDIX_hydrolase_dom"/>
</dbReference>
<dbReference type="Gene3D" id="3.90.79.10">
    <property type="entry name" value="Nucleoside Triphosphate Pyrophosphohydrolase"/>
    <property type="match status" value="1"/>
</dbReference>
<evidence type="ECO:0000259" key="1">
    <source>
        <dbReference type="PROSITE" id="PS51462"/>
    </source>
</evidence>
<dbReference type="OrthoDB" id="9780586at2"/>
<dbReference type="SUPFAM" id="SSF55811">
    <property type="entry name" value="Nudix"/>
    <property type="match status" value="1"/>
</dbReference>
<keyword evidence="3" id="KW-1185">Reference proteome</keyword>
<protein>
    <submittedName>
        <fullName evidence="2">Isopentenyldiphosphate isomerase</fullName>
    </submittedName>
</protein>
<reference evidence="3" key="1">
    <citation type="submission" date="2016-10" db="EMBL/GenBank/DDBJ databases">
        <authorList>
            <person name="Varghese N."/>
            <person name="Submissions S."/>
        </authorList>
    </citation>
    <scope>NUCLEOTIDE SEQUENCE [LARGE SCALE GENOMIC DNA]</scope>
    <source>
        <strain evidence="3">B48,IBRC-M 10115,DSM 25386,CECT 8001</strain>
    </source>
</reference>
<evidence type="ECO:0000313" key="3">
    <source>
        <dbReference type="Proteomes" id="UP000198553"/>
    </source>
</evidence>
<feature type="domain" description="Nudix hydrolase" evidence="1">
    <location>
        <begin position="29"/>
        <end position="168"/>
    </location>
</feature>
<dbReference type="GO" id="GO:0016853">
    <property type="term" value="F:isomerase activity"/>
    <property type="evidence" value="ECO:0007669"/>
    <property type="project" value="UniProtKB-KW"/>
</dbReference>
<organism evidence="2 3">
    <name type="scientific">Mesobacillus persicus</name>
    <dbReference type="NCBI Taxonomy" id="930146"/>
    <lineage>
        <taxon>Bacteria</taxon>
        <taxon>Bacillati</taxon>
        <taxon>Bacillota</taxon>
        <taxon>Bacilli</taxon>
        <taxon>Bacillales</taxon>
        <taxon>Bacillaceae</taxon>
        <taxon>Mesobacillus</taxon>
    </lineage>
</organism>
<sequence>MELERLNIFDEQYRHLGTATREEVHRLGHWHETFHCWFVCREKEENHLYFQLRSPEKKDYPDLFDITAAGHLLATENVKDGIREVKEELGIAVDYDELMPLGIAKYSVVSEQLVDNELANVFLYNWKGNLEDFQLRVEEVSGIVRVKLVDFALLISEQKQEVKVEGFTVNHKGERANTSKSVSRESFVPHEKAYYESVLRSIQEKLL</sequence>
<keyword evidence="2" id="KW-0413">Isomerase</keyword>
<dbReference type="EMBL" id="FOBW01000010">
    <property type="protein sequence ID" value="SEN21977.1"/>
    <property type="molecule type" value="Genomic_DNA"/>
</dbReference>
<evidence type="ECO:0000313" key="2">
    <source>
        <dbReference type="EMBL" id="SEN21977.1"/>
    </source>
</evidence>
<dbReference type="STRING" id="930146.SAMN05192533_11074"/>
<proteinExistence type="predicted"/>
<dbReference type="PANTHER" id="PTHR10885:SF0">
    <property type="entry name" value="ISOPENTENYL-DIPHOSPHATE DELTA-ISOMERASE"/>
    <property type="match status" value="1"/>
</dbReference>
<dbReference type="PANTHER" id="PTHR10885">
    <property type="entry name" value="ISOPENTENYL-DIPHOSPHATE DELTA-ISOMERASE"/>
    <property type="match status" value="1"/>
</dbReference>
<accession>A0A1H8ESX0</accession>